<gene>
    <name evidence="4" type="ORF">PV04_01388</name>
</gene>
<feature type="domain" description="SLS1 C-terminal" evidence="3">
    <location>
        <begin position="440"/>
        <end position="715"/>
    </location>
</feature>
<dbReference type="HOGENOM" id="CLU_315461_0_0_1"/>
<feature type="compositionally biased region" description="Basic residues" evidence="1">
    <location>
        <begin position="922"/>
        <end position="938"/>
    </location>
</feature>
<evidence type="ECO:0000256" key="1">
    <source>
        <dbReference type="SAM" id="MobiDB-lite"/>
    </source>
</evidence>
<protein>
    <submittedName>
        <fullName evidence="4">Uncharacterized protein</fullName>
    </submittedName>
</protein>
<dbReference type="Proteomes" id="UP000054266">
    <property type="component" value="Unassembled WGS sequence"/>
</dbReference>
<evidence type="ECO:0000259" key="2">
    <source>
        <dbReference type="Pfam" id="PF20776"/>
    </source>
</evidence>
<dbReference type="EMBL" id="KN846956">
    <property type="protein sequence ID" value="KIW73255.1"/>
    <property type="molecule type" value="Genomic_DNA"/>
</dbReference>
<feature type="compositionally biased region" description="Polar residues" evidence="1">
    <location>
        <begin position="52"/>
        <end position="68"/>
    </location>
</feature>
<dbReference type="Pfam" id="PF20778">
    <property type="entry name" value="SLS1_C"/>
    <property type="match status" value="1"/>
</dbReference>
<feature type="region of interest" description="Disordered" evidence="1">
    <location>
        <begin position="884"/>
        <end position="958"/>
    </location>
</feature>
<evidence type="ECO:0000259" key="3">
    <source>
        <dbReference type="Pfam" id="PF20778"/>
    </source>
</evidence>
<keyword evidence="5" id="KW-1185">Reference proteome</keyword>
<feature type="region of interest" description="Disordered" evidence="1">
    <location>
        <begin position="488"/>
        <end position="556"/>
    </location>
</feature>
<feature type="compositionally biased region" description="Low complexity" evidence="1">
    <location>
        <begin position="528"/>
        <end position="546"/>
    </location>
</feature>
<sequence>MLARGTKSAYVCLRCQRNLRGDNLQSPARVLRRWQSAAPSRAALDEFDYGDDNNSTPVDQSQDESLSQPRPRGKRQFWRKWKPDPTAQLGVNSLGKPAEVILLPSRDRKITQVPKGDRTERVGTTLQESLDSENVPLSGATLAENIEQIRLSVGKLRGQLEKHEWKTLKRNLKTGFQTSQLKKYIRLRKGEHGPPPALRRNHSKDDIIRYLAEEVWGFITPMRDETSTPPDKTGKKVKFSFNLHEQSKLEHLLTHPTQPLKRIAEEHDVQIDVYPSQSRIRTTGPKHDANQALQKLVRYTKDLALVAVPLQGPLGLLYRDRAGEDYVNAYLKSLRRKYPALTIARDNENITLIHLNNPRAADQARREILLSAPMQDDLPQSTVWPDVDELTTSLQPVSAPPELPVMLHQYQWRRLVSSGVTLQTPDRTNGNSSFGRILRSLRDAFNPTAIGKAGSRQEPYYDLTAKFGQALVQEIPSPVDFENKVSTADEEDLEAENGGAKAEVLDKQSSGGDGARGSDPSDFEIKRATQPTTESSTETPSQAEEAPSSSTTTPPYAHARRLFVGGAPFLVQRLARMDPWPKQSSRDIDASARATLRLELSPISTPGSKSSPRFEIFVTAGEETDGKRSRLNIARISAIHQEDQFTVSCPQNDVDIAFTRQVKQDLVYPGSVDTDVIQSLMNAFRSYIGHAQSTGSSDWVFLPFVTLPLHHALRNTHELVQHAAARKKKSGRAKKKTSAQADIKLEYLLSTVDVVDVDSRLFSARSAATPNTTTEKKQRTTQSPSRMAHFCLDHITYTGADNTRQELRLAQGPVLHPPPLMPPQPHLPSFVGAALSLARQLSSNPMKPGYPASHELDFDVKFGHDDVEVEGGKEVEAEDTRLNLKPKLNPNQDPNPNPRPKDKAKAKAQKPKVVKKGEQSKSKPKLKPKSKSKPKVSIKTKSTPKVAIKTEGSLRTSP</sequence>
<name>A0A0D2G343_9EURO</name>
<proteinExistence type="predicted"/>
<feature type="domain" description="SLS1 N-terminal" evidence="2">
    <location>
        <begin position="141"/>
        <end position="217"/>
    </location>
</feature>
<dbReference type="STRING" id="5601.A0A0D2G343"/>
<dbReference type="InterPro" id="IPR048401">
    <property type="entry name" value="SLS1_C"/>
</dbReference>
<organism evidence="4 5">
    <name type="scientific">Phialophora macrospora</name>
    <dbReference type="NCBI Taxonomy" id="1851006"/>
    <lineage>
        <taxon>Eukaryota</taxon>
        <taxon>Fungi</taxon>
        <taxon>Dikarya</taxon>
        <taxon>Ascomycota</taxon>
        <taxon>Pezizomycotina</taxon>
        <taxon>Eurotiomycetes</taxon>
        <taxon>Chaetothyriomycetidae</taxon>
        <taxon>Chaetothyriales</taxon>
        <taxon>Herpotrichiellaceae</taxon>
        <taxon>Phialophora</taxon>
    </lineage>
</organism>
<dbReference type="InterPro" id="IPR048400">
    <property type="entry name" value="SLS1_N"/>
</dbReference>
<accession>A0A0D2G343</accession>
<feature type="region of interest" description="Disordered" evidence="1">
    <location>
        <begin position="45"/>
        <end position="76"/>
    </location>
</feature>
<reference evidence="4 5" key="1">
    <citation type="submission" date="2015-01" db="EMBL/GenBank/DDBJ databases">
        <title>The Genome Sequence of Capronia semiimmersa CBS27337.</title>
        <authorList>
            <consortium name="The Broad Institute Genomics Platform"/>
            <person name="Cuomo C."/>
            <person name="de Hoog S."/>
            <person name="Gorbushina A."/>
            <person name="Stielow B."/>
            <person name="Teixiera M."/>
            <person name="Abouelleil A."/>
            <person name="Chapman S.B."/>
            <person name="Priest M."/>
            <person name="Young S.K."/>
            <person name="Wortman J."/>
            <person name="Nusbaum C."/>
            <person name="Birren B."/>
        </authorList>
    </citation>
    <scope>NUCLEOTIDE SEQUENCE [LARGE SCALE GENOMIC DNA]</scope>
    <source>
        <strain evidence="4 5">CBS 27337</strain>
    </source>
</reference>
<evidence type="ECO:0000313" key="4">
    <source>
        <dbReference type="EMBL" id="KIW73255.1"/>
    </source>
</evidence>
<evidence type="ECO:0000313" key="5">
    <source>
        <dbReference type="Proteomes" id="UP000054266"/>
    </source>
</evidence>
<dbReference type="AlphaFoldDB" id="A0A0D2G343"/>
<dbReference type="Pfam" id="PF20776">
    <property type="entry name" value="SLS1_N"/>
    <property type="match status" value="1"/>
</dbReference>